<dbReference type="InterPro" id="IPR001926">
    <property type="entry name" value="TrpB-like_PALP"/>
</dbReference>
<dbReference type="PANTHER" id="PTHR48078">
    <property type="entry name" value="THREONINE DEHYDRATASE, MITOCHONDRIAL-RELATED"/>
    <property type="match status" value="1"/>
</dbReference>
<evidence type="ECO:0000313" key="6">
    <source>
        <dbReference type="EMBL" id="KAL2509153.1"/>
    </source>
</evidence>
<dbReference type="InterPro" id="IPR000634">
    <property type="entry name" value="Ser/Thr_deHydtase_PyrdxlP-BS"/>
</dbReference>
<dbReference type="PANTHER" id="PTHR48078:SF11">
    <property type="entry name" value="THREONINE DEHYDRATASE, MITOCHONDRIAL"/>
    <property type="match status" value="1"/>
</dbReference>
<evidence type="ECO:0000256" key="2">
    <source>
        <dbReference type="ARBA" id="ARBA00010869"/>
    </source>
</evidence>
<dbReference type="GO" id="GO:0003941">
    <property type="term" value="F:L-serine ammonia-lyase activity"/>
    <property type="evidence" value="ECO:0007669"/>
    <property type="project" value="UniProtKB-ARBA"/>
</dbReference>
<dbReference type="AlphaFoldDB" id="A0ABD1T9D2"/>
<dbReference type="FunFam" id="3.40.50.1100:FF:000005">
    <property type="entry name" value="Threonine dehydratase catabolic"/>
    <property type="match status" value="1"/>
</dbReference>
<dbReference type="InterPro" id="IPR050147">
    <property type="entry name" value="Ser/Thr_Dehydratase"/>
</dbReference>
<comment type="similarity">
    <text evidence="2">Belongs to the serine/threonine dehydratase family.</text>
</comment>
<comment type="cofactor">
    <cofactor evidence="1">
        <name>pyridoxal 5'-phosphate</name>
        <dbReference type="ChEBI" id="CHEBI:597326"/>
    </cofactor>
</comment>
<dbReference type="InterPro" id="IPR036052">
    <property type="entry name" value="TrpB-like_PALP_sf"/>
</dbReference>
<comment type="caution">
    <text evidence="6">The sequence shown here is derived from an EMBL/GenBank/DDBJ whole genome shotgun (WGS) entry which is preliminary data.</text>
</comment>
<evidence type="ECO:0000313" key="7">
    <source>
        <dbReference type="Proteomes" id="UP001604277"/>
    </source>
</evidence>
<feature type="domain" description="Tryptophan synthase beta chain-like PALP" evidence="5">
    <location>
        <begin position="119"/>
        <end position="233"/>
    </location>
</feature>
<evidence type="ECO:0000256" key="3">
    <source>
        <dbReference type="ARBA" id="ARBA00022898"/>
    </source>
</evidence>
<evidence type="ECO:0000259" key="5">
    <source>
        <dbReference type="Pfam" id="PF00291"/>
    </source>
</evidence>
<keyword evidence="3" id="KW-0663">Pyridoxal phosphate</keyword>
<accession>A0ABD1T9D2</accession>
<protein>
    <submittedName>
        <fullName evidence="6">Threonine dehydratase biosynthetic</fullName>
    </submittedName>
</protein>
<dbReference type="GO" id="GO:0006563">
    <property type="term" value="P:L-serine metabolic process"/>
    <property type="evidence" value="ECO:0007669"/>
    <property type="project" value="UniProtKB-ARBA"/>
</dbReference>
<reference evidence="7" key="1">
    <citation type="submission" date="2024-07" db="EMBL/GenBank/DDBJ databases">
        <title>Two chromosome-level genome assemblies of Korean endemic species Abeliophyllum distichum and Forsythia ovata (Oleaceae).</title>
        <authorList>
            <person name="Jang H."/>
        </authorList>
    </citation>
    <scope>NUCLEOTIDE SEQUENCE [LARGE SCALE GENOMIC DNA]</scope>
</reference>
<evidence type="ECO:0000256" key="1">
    <source>
        <dbReference type="ARBA" id="ARBA00001933"/>
    </source>
</evidence>
<dbReference type="GO" id="GO:0004794">
    <property type="term" value="F:threonine deaminase activity"/>
    <property type="evidence" value="ECO:0007669"/>
    <property type="project" value="UniProtKB-ARBA"/>
</dbReference>
<dbReference type="Proteomes" id="UP001604277">
    <property type="component" value="Unassembled WGS sequence"/>
</dbReference>
<keyword evidence="7" id="KW-1185">Reference proteome</keyword>
<organism evidence="6 7">
    <name type="scientific">Forsythia ovata</name>
    <dbReference type="NCBI Taxonomy" id="205694"/>
    <lineage>
        <taxon>Eukaryota</taxon>
        <taxon>Viridiplantae</taxon>
        <taxon>Streptophyta</taxon>
        <taxon>Embryophyta</taxon>
        <taxon>Tracheophyta</taxon>
        <taxon>Spermatophyta</taxon>
        <taxon>Magnoliopsida</taxon>
        <taxon>eudicotyledons</taxon>
        <taxon>Gunneridae</taxon>
        <taxon>Pentapetalae</taxon>
        <taxon>asterids</taxon>
        <taxon>lamiids</taxon>
        <taxon>Lamiales</taxon>
        <taxon>Oleaceae</taxon>
        <taxon>Forsythieae</taxon>
        <taxon>Forsythia</taxon>
    </lineage>
</organism>
<gene>
    <name evidence="6" type="ORF">Fot_32800</name>
</gene>
<dbReference type="Pfam" id="PF00291">
    <property type="entry name" value="PALP"/>
    <property type="match status" value="1"/>
</dbReference>
<sequence length="235" mass="25335">MEALCFVPAQSPLLRSKFSTNATVKSPSTTVKSNRVKPFIEATISKPTGDILPDVDKSLRAPPLAPPPLLRVSPSSLQCDSGYLIPNIPDGNGAVRDGALNAMKYLTNILSSKVYDVAYESPLQLAPKLSNRWGVNVWLKREDLQPVFSFKLRGAYNMMAKLPREQLERGVICSSAGNHAQGVALAAHRLGCNAVIAMPVTTPEIKWKSVKSLGATVVLVGDSYDEAQAYAKKTG</sequence>
<dbReference type="SUPFAM" id="SSF53686">
    <property type="entry name" value="Tryptophan synthase beta subunit-like PLP-dependent enzymes"/>
    <property type="match status" value="1"/>
</dbReference>
<proteinExistence type="inferred from homology"/>
<evidence type="ECO:0000256" key="4">
    <source>
        <dbReference type="ARBA" id="ARBA00023239"/>
    </source>
</evidence>
<dbReference type="EMBL" id="JBFOLJ010000009">
    <property type="protein sequence ID" value="KAL2509153.1"/>
    <property type="molecule type" value="Genomic_DNA"/>
</dbReference>
<name>A0ABD1T9D2_9LAMI</name>
<keyword evidence="4" id="KW-0456">Lyase</keyword>
<dbReference type="PROSITE" id="PS00165">
    <property type="entry name" value="DEHYDRATASE_SER_THR"/>
    <property type="match status" value="1"/>
</dbReference>
<dbReference type="Gene3D" id="3.40.50.1100">
    <property type="match status" value="1"/>
</dbReference>